<dbReference type="AlphaFoldDB" id="A0A2P7S0G1"/>
<accession>A0A2P7S0G1</accession>
<sequence length="424" mass="49464">MQLTRLELYKRVCDRPLSKVAPELGISGTVLAAICKRYQIPYPGSGYWTRKSLGLPAELPTLPEASDETIEIMPSVAKPRKKRTLEEGSVRKPKPDAKLRRPARHPLLFGVEEHLRKTRDVKNGEFLRPYKRILPDLVSSETALLRALSTANDLYLALDEQGYRVHIAQAADNLHRIHVREQEVERKDRRYGRDHSGSIWAPDRPTVFYIDKVPIGLALTEMTERVTMRYLNGDYHREDSSLIRSAKSWQLTHSWTTEQDMPCGRFRIVAYSPKKGVDWSVSWQETEQQLLGTLIPRIVETLRASKNNLRRLMDAEDAAEAKRKREREEEWARYERREDARKTAQALTDSRQQLAEIIERWGRAMTVERFFADAEERLKNTNDERRQRLEERLTLARAMMESVDPLDFIEGWVAPEERHRPKFL</sequence>
<dbReference type="Proteomes" id="UP000240653">
    <property type="component" value="Unassembled WGS sequence"/>
</dbReference>
<feature type="coiled-coil region" evidence="1">
    <location>
        <begin position="302"/>
        <end position="329"/>
    </location>
</feature>
<protein>
    <submittedName>
        <fullName evidence="2">Uncharacterized protein</fullName>
    </submittedName>
</protein>
<name>A0A2P7S0G1_9HYPH</name>
<keyword evidence="1" id="KW-0175">Coiled coil</keyword>
<dbReference type="EMBL" id="PXYL01000021">
    <property type="protein sequence ID" value="PSJ55964.1"/>
    <property type="molecule type" value="Genomic_DNA"/>
</dbReference>
<organism evidence="2 3">
    <name type="scientific">Pseudaminobacter soli</name>
    <name type="common">ex Li et al. 2025</name>
    <dbReference type="NCBI Taxonomy" id="1295366"/>
    <lineage>
        <taxon>Bacteria</taxon>
        <taxon>Pseudomonadati</taxon>
        <taxon>Pseudomonadota</taxon>
        <taxon>Alphaproteobacteria</taxon>
        <taxon>Hyphomicrobiales</taxon>
        <taxon>Phyllobacteriaceae</taxon>
        <taxon>Pseudaminobacter</taxon>
    </lineage>
</organism>
<dbReference type="RefSeq" id="WP_106726885.1">
    <property type="nucleotide sequence ID" value="NZ_PXYL01000021.1"/>
</dbReference>
<dbReference type="OrthoDB" id="9777694at2"/>
<gene>
    <name evidence="2" type="ORF">C7I85_25880</name>
</gene>
<reference evidence="2 3" key="1">
    <citation type="submission" date="2018-03" db="EMBL/GenBank/DDBJ databases">
        <title>The draft genome of Mesorhizobium soli JCM 19897.</title>
        <authorList>
            <person name="Li L."/>
            <person name="Liu L."/>
            <person name="Liang L."/>
            <person name="Wang T."/>
            <person name="Zhang X."/>
        </authorList>
    </citation>
    <scope>NUCLEOTIDE SEQUENCE [LARGE SCALE GENOMIC DNA]</scope>
    <source>
        <strain evidence="2 3">JCM 19897</strain>
    </source>
</reference>
<evidence type="ECO:0000313" key="3">
    <source>
        <dbReference type="Proteomes" id="UP000240653"/>
    </source>
</evidence>
<keyword evidence="3" id="KW-1185">Reference proteome</keyword>
<evidence type="ECO:0000256" key="1">
    <source>
        <dbReference type="SAM" id="Coils"/>
    </source>
</evidence>
<evidence type="ECO:0000313" key="2">
    <source>
        <dbReference type="EMBL" id="PSJ55964.1"/>
    </source>
</evidence>
<proteinExistence type="predicted"/>
<comment type="caution">
    <text evidence="2">The sequence shown here is derived from an EMBL/GenBank/DDBJ whole genome shotgun (WGS) entry which is preliminary data.</text>
</comment>